<dbReference type="Gene3D" id="3.40.50.880">
    <property type="match status" value="1"/>
</dbReference>
<reference evidence="10 11" key="1">
    <citation type="submission" date="2019-08" db="EMBL/GenBank/DDBJ databases">
        <title>Complete genome sequence of Terriglobus albidus strain ORNL.</title>
        <authorList>
            <person name="Podar M."/>
        </authorList>
    </citation>
    <scope>NUCLEOTIDE SEQUENCE [LARGE SCALE GENOMIC DNA]</scope>
    <source>
        <strain evidence="10 11">ORNL</strain>
    </source>
</reference>
<evidence type="ECO:0000256" key="6">
    <source>
        <dbReference type="ARBA" id="ARBA00022833"/>
    </source>
</evidence>
<dbReference type="GO" id="GO:0005975">
    <property type="term" value="P:carbohydrate metabolic process"/>
    <property type="evidence" value="ECO:0007669"/>
    <property type="project" value="InterPro"/>
</dbReference>
<dbReference type="InterPro" id="IPR029062">
    <property type="entry name" value="Class_I_gatase-like"/>
</dbReference>
<comment type="catalytic activity">
    <reaction evidence="1">
        <text>Hydrolysis of terminal non-reducing beta-D-galactose residues in beta-D-galactosides.</text>
        <dbReference type="EC" id="3.2.1.23"/>
    </reaction>
</comment>
<dbReference type="InterPro" id="IPR017853">
    <property type="entry name" value="GH"/>
</dbReference>
<evidence type="ECO:0000313" key="10">
    <source>
        <dbReference type="EMBL" id="QEE26806.1"/>
    </source>
</evidence>
<comment type="similarity">
    <text evidence="2">Belongs to the glycosyl hydrolase 42 family.</text>
</comment>
<dbReference type="OrthoDB" id="9800974at2"/>
<keyword evidence="4" id="KW-0479">Metal-binding</keyword>
<dbReference type="RefSeq" id="WP_147645945.1">
    <property type="nucleotide sequence ID" value="NZ_CP042806.1"/>
</dbReference>
<keyword evidence="5 10" id="KW-0378">Hydrolase</keyword>
<keyword evidence="6" id="KW-0862">Zinc</keyword>
<keyword evidence="7" id="KW-0326">Glycosidase</keyword>
<sequence length="750" mass="83903">MIDDRNEITRRDFLLSTAMITASSATGHSQPILGAFIGHEVNPAPAVPATEVDMGSVFPAGGVYFRKSNPPTEDWERDHQTASRLGMNTFRHWFMWSALEVAPGKWDWADYDRMMDLAAQNNIKVIIATLDTAAPEWAFRKFPNARYKASDDSITHSSVSASSGVGGFPGLCLDNPEVKALAENFHTRLIEHYHNHPALLGYDLWNETTYNGGRPGKTNCFCDASKKKLQQWLKTKYGSLDKVCKTWHRPSFAEWEDIEPPRDFSGYPESLDWLQHRIDNAYDLFDWRIQLYRKLDPKHLVTCHGVAGTLESYPSAVHNEWMAAKRVDVYGLTWVQSRHGTESWRQWQSFDLTRAGARGKPFWHAEAQGGPLWMQPQLIGKPREDGRVTEPEDVRIWNMISFAGGARGLLYCRYRPLLDGPLFGAFGSIGMDGSVTPRAEMAGKTLSWANAHPEIWKSRPVRGDVGLLFVPEAELFNYVQQLSTDFYAESMRGAYQAFFDQNIQPDFVALEHIDEYELIYLAYPVMMHPETVGKLKEYVTKGGTLVCEGLPAYFGEHGHVGQVQPNYGLDELFGARETYVEFLADIHDHLKMEVNGNTIDGRYFFQEYETKGSGKAVGHYPSGTIAAIENQTGKGRTLLMGSFPGGGYYLHHGKEARTLFAGFLKTAGITPRVTLADDEVQARVHQGAGGTYLWITNPTRTSRAVSVALAPELGTFSAAEDKWGNLSIKLTGQQVVVSVPARDAAVIALR</sequence>
<dbReference type="KEGG" id="talb:FTW19_01570"/>
<dbReference type="SUPFAM" id="SSF51445">
    <property type="entry name" value="(Trans)glycosidases"/>
    <property type="match status" value="1"/>
</dbReference>
<dbReference type="CDD" id="cd03143">
    <property type="entry name" value="A4_beta-galactosidase_middle_domain"/>
    <property type="match status" value="1"/>
</dbReference>
<feature type="domain" description="Glycoside hydrolase family 42 N-terminal" evidence="8">
    <location>
        <begin position="71"/>
        <end position="415"/>
    </location>
</feature>
<evidence type="ECO:0000256" key="4">
    <source>
        <dbReference type="ARBA" id="ARBA00022723"/>
    </source>
</evidence>
<dbReference type="PROSITE" id="PS51318">
    <property type="entry name" value="TAT"/>
    <property type="match status" value="1"/>
</dbReference>
<evidence type="ECO:0000256" key="1">
    <source>
        <dbReference type="ARBA" id="ARBA00001412"/>
    </source>
</evidence>
<keyword evidence="11" id="KW-1185">Reference proteome</keyword>
<accession>A0A5B9E9Q2</accession>
<dbReference type="GO" id="GO:0004565">
    <property type="term" value="F:beta-galactosidase activity"/>
    <property type="evidence" value="ECO:0007669"/>
    <property type="project" value="UniProtKB-EC"/>
</dbReference>
<protein>
    <recommendedName>
        <fullName evidence="3">beta-galactosidase</fullName>
        <ecNumber evidence="3">3.2.1.23</ecNumber>
    </recommendedName>
</protein>
<feature type="domain" description="Beta-galactosidase trimerisation" evidence="9">
    <location>
        <begin position="485"/>
        <end position="643"/>
    </location>
</feature>
<gene>
    <name evidence="10" type="ORF">FTW19_01570</name>
</gene>
<evidence type="ECO:0000256" key="2">
    <source>
        <dbReference type="ARBA" id="ARBA00005940"/>
    </source>
</evidence>
<dbReference type="InterPro" id="IPR006311">
    <property type="entry name" value="TAT_signal"/>
</dbReference>
<dbReference type="EMBL" id="CP042806">
    <property type="protein sequence ID" value="QEE26806.1"/>
    <property type="molecule type" value="Genomic_DNA"/>
</dbReference>
<dbReference type="SUPFAM" id="SSF52317">
    <property type="entry name" value="Class I glutamine amidotransferase-like"/>
    <property type="match status" value="1"/>
</dbReference>
<dbReference type="PANTHER" id="PTHR36447">
    <property type="entry name" value="BETA-GALACTOSIDASE GANA"/>
    <property type="match status" value="1"/>
</dbReference>
<dbReference type="InterPro" id="IPR003476">
    <property type="entry name" value="Glyco_hydro_42"/>
</dbReference>
<evidence type="ECO:0000313" key="11">
    <source>
        <dbReference type="Proteomes" id="UP000321820"/>
    </source>
</evidence>
<evidence type="ECO:0000256" key="5">
    <source>
        <dbReference type="ARBA" id="ARBA00022801"/>
    </source>
</evidence>
<evidence type="ECO:0000256" key="7">
    <source>
        <dbReference type="ARBA" id="ARBA00023295"/>
    </source>
</evidence>
<evidence type="ECO:0000259" key="9">
    <source>
        <dbReference type="Pfam" id="PF08532"/>
    </source>
</evidence>
<proteinExistence type="inferred from homology"/>
<dbReference type="InterPro" id="IPR013738">
    <property type="entry name" value="Beta_galactosidase_Trimer"/>
</dbReference>
<evidence type="ECO:0000259" key="8">
    <source>
        <dbReference type="Pfam" id="PF02449"/>
    </source>
</evidence>
<dbReference type="AlphaFoldDB" id="A0A5B9E9Q2"/>
<evidence type="ECO:0000256" key="3">
    <source>
        <dbReference type="ARBA" id="ARBA00012756"/>
    </source>
</evidence>
<dbReference type="GO" id="GO:0009341">
    <property type="term" value="C:beta-galactosidase complex"/>
    <property type="evidence" value="ECO:0007669"/>
    <property type="project" value="InterPro"/>
</dbReference>
<dbReference type="Pfam" id="PF02449">
    <property type="entry name" value="Glyco_hydro_42"/>
    <property type="match status" value="1"/>
</dbReference>
<dbReference type="Pfam" id="PF08532">
    <property type="entry name" value="Glyco_hydro_42M"/>
    <property type="match status" value="1"/>
</dbReference>
<organism evidence="10 11">
    <name type="scientific">Terriglobus albidus</name>
    <dbReference type="NCBI Taxonomy" id="1592106"/>
    <lineage>
        <taxon>Bacteria</taxon>
        <taxon>Pseudomonadati</taxon>
        <taxon>Acidobacteriota</taxon>
        <taxon>Terriglobia</taxon>
        <taxon>Terriglobales</taxon>
        <taxon>Acidobacteriaceae</taxon>
        <taxon>Terriglobus</taxon>
    </lineage>
</organism>
<dbReference type="PANTHER" id="PTHR36447:SF2">
    <property type="entry name" value="BETA-GALACTOSIDASE YESZ"/>
    <property type="match status" value="1"/>
</dbReference>
<dbReference type="InterPro" id="IPR013529">
    <property type="entry name" value="Glyco_hydro_42_N"/>
</dbReference>
<dbReference type="EC" id="3.2.1.23" evidence="3"/>
<dbReference type="GO" id="GO:0046872">
    <property type="term" value="F:metal ion binding"/>
    <property type="evidence" value="ECO:0007669"/>
    <property type="project" value="UniProtKB-KW"/>
</dbReference>
<name>A0A5B9E9Q2_9BACT</name>
<dbReference type="Proteomes" id="UP000321820">
    <property type="component" value="Chromosome"/>
</dbReference>
<dbReference type="Gene3D" id="3.20.20.80">
    <property type="entry name" value="Glycosidases"/>
    <property type="match status" value="1"/>
</dbReference>